<dbReference type="PANTHER" id="PTHR42852:SF13">
    <property type="entry name" value="PROTEIN DIPZ"/>
    <property type="match status" value="1"/>
</dbReference>
<gene>
    <name evidence="2" type="ORF">MNBD_GAMMA21-962</name>
</gene>
<dbReference type="InterPro" id="IPR036249">
    <property type="entry name" value="Thioredoxin-like_sf"/>
</dbReference>
<dbReference type="InterPro" id="IPR000866">
    <property type="entry name" value="AhpC/TSA"/>
</dbReference>
<dbReference type="PROSITE" id="PS51352">
    <property type="entry name" value="THIOREDOXIN_2"/>
    <property type="match status" value="1"/>
</dbReference>
<feature type="domain" description="Thioredoxin" evidence="1">
    <location>
        <begin position="7"/>
        <end position="166"/>
    </location>
</feature>
<dbReference type="InterPro" id="IPR013766">
    <property type="entry name" value="Thioredoxin_domain"/>
</dbReference>
<name>A0A3B0ZIN5_9ZZZZ</name>
<sequence length="171" mass="18815">MRNVTTLFILLVSFMFATATFAGSKQYGLKSIAGKDTSLEEHLGKGKWKVVILWASDCHACNQEAEQYIQFHEENKDKNIEVLGISLDGAAKLDDAKDFIKRHDVTFPNLIGEFEQVAAMYESLTGGQWLGTPTILIYSPEGELKAAQPGAVPVSLIEEFINSQSIATSTE</sequence>
<organism evidence="2">
    <name type="scientific">hydrothermal vent metagenome</name>
    <dbReference type="NCBI Taxonomy" id="652676"/>
    <lineage>
        <taxon>unclassified sequences</taxon>
        <taxon>metagenomes</taxon>
        <taxon>ecological metagenomes</taxon>
    </lineage>
</organism>
<evidence type="ECO:0000259" key="1">
    <source>
        <dbReference type="PROSITE" id="PS51352"/>
    </source>
</evidence>
<dbReference type="EMBL" id="UOFR01000018">
    <property type="protein sequence ID" value="VAW93338.1"/>
    <property type="molecule type" value="Genomic_DNA"/>
</dbReference>
<accession>A0A3B0ZIN5</accession>
<dbReference type="SUPFAM" id="SSF52833">
    <property type="entry name" value="Thioredoxin-like"/>
    <property type="match status" value="1"/>
</dbReference>
<evidence type="ECO:0000313" key="2">
    <source>
        <dbReference type="EMBL" id="VAW93338.1"/>
    </source>
</evidence>
<dbReference type="CDD" id="cd02966">
    <property type="entry name" value="TlpA_like_family"/>
    <property type="match status" value="1"/>
</dbReference>
<dbReference type="InterPro" id="IPR050553">
    <property type="entry name" value="Thioredoxin_ResA/DsbE_sf"/>
</dbReference>
<dbReference type="AlphaFoldDB" id="A0A3B0ZIN5"/>
<reference evidence="2" key="1">
    <citation type="submission" date="2018-06" db="EMBL/GenBank/DDBJ databases">
        <authorList>
            <person name="Zhirakovskaya E."/>
        </authorList>
    </citation>
    <scope>NUCLEOTIDE SEQUENCE</scope>
</reference>
<proteinExistence type="predicted"/>
<dbReference type="Pfam" id="PF00578">
    <property type="entry name" value="AhpC-TSA"/>
    <property type="match status" value="1"/>
</dbReference>
<dbReference type="GO" id="GO:0016491">
    <property type="term" value="F:oxidoreductase activity"/>
    <property type="evidence" value="ECO:0007669"/>
    <property type="project" value="InterPro"/>
</dbReference>
<protein>
    <recommendedName>
        <fullName evidence="1">Thioredoxin domain-containing protein</fullName>
    </recommendedName>
</protein>
<dbReference type="PANTHER" id="PTHR42852">
    <property type="entry name" value="THIOL:DISULFIDE INTERCHANGE PROTEIN DSBE"/>
    <property type="match status" value="1"/>
</dbReference>
<dbReference type="Gene3D" id="3.40.30.10">
    <property type="entry name" value="Glutaredoxin"/>
    <property type="match status" value="1"/>
</dbReference>
<dbReference type="GO" id="GO:0016209">
    <property type="term" value="F:antioxidant activity"/>
    <property type="evidence" value="ECO:0007669"/>
    <property type="project" value="InterPro"/>
</dbReference>